<comment type="function">
    <text evidence="6">Quinone reductase that provides resistance to thiol-specific stress caused by electrophilic quinones.</text>
</comment>
<comment type="similarity">
    <text evidence="6">Belongs to the azoreductase type 1 family.</text>
</comment>
<dbReference type="Proteomes" id="UP001203607">
    <property type="component" value="Unassembled WGS sequence"/>
</dbReference>
<accession>A0ABT0PW68</accession>
<name>A0ABT0PW68_9FLAO</name>
<keyword evidence="4 6" id="KW-0520">NAD</keyword>
<dbReference type="RefSeq" id="WP_249658812.1">
    <property type="nucleotide sequence ID" value="NZ_JAMFMA010000005.1"/>
</dbReference>
<evidence type="ECO:0000256" key="5">
    <source>
        <dbReference type="ARBA" id="ARBA00048542"/>
    </source>
</evidence>
<comment type="catalytic activity">
    <reaction evidence="5">
        <text>N,N-dimethyl-1,4-phenylenediamine + anthranilate + 2 NAD(+) = 2-(4-dimethylaminophenyl)diazenylbenzoate + 2 NADH + 2 H(+)</text>
        <dbReference type="Rhea" id="RHEA:55872"/>
        <dbReference type="ChEBI" id="CHEBI:15378"/>
        <dbReference type="ChEBI" id="CHEBI:15783"/>
        <dbReference type="ChEBI" id="CHEBI:16567"/>
        <dbReference type="ChEBI" id="CHEBI:57540"/>
        <dbReference type="ChEBI" id="CHEBI:57945"/>
        <dbReference type="ChEBI" id="CHEBI:71579"/>
        <dbReference type="EC" id="1.7.1.17"/>
    </reaction>
    <physiologicalReaction direction="right-to-left" evidence="5">
        <dbReference type="Rhea" id="RHEA:55874"/>
    </physiologicalReaction>
</comment>
<dbReference type="PANTHER" id="PTHR43741:SF2">
    <property type="entry name" value="FMN-DEPENDENT NADH:QUINONE OXIDOREDUCTASE"/>
    <property type="match status" value="1"/>
</dbReference>
<feature type="domain" description="Flavodoxin-like fold" evidence="7">
    <location>
        <begin position="3"/>
        <end position="198"/>
    </location>
</feature>
<dbReference type="Gene3D" id="3.40.50.360">
    <property type="match status" value="1"/>
</dbReference>
<evidence type="ECO:0000256" key="2">
    <source>
        <dbReference type="ARBA" id="ARBA00022643"/>
    </source>
</evidence>
<comment type="caution">
    <text evidence="6">Lacks conserved residue(s) required for the propagation of feature annotation.</text>
</comment>
<evidence type="ECO:0000256" key="4">
    <source>
        <dbReference type="ARBA" id="ARBA00023027"/>
    </source>
</evidence>
<comment type="catalytic activity">
    <reaction evidence="6">
        <text>2 a quinone + NADH + H(+) = 2 a 1,4-benzosemiquinone + NAD(+)</text>
        <dbReference type="Rhea" id="RHEA:65952"/>
        <dbReference type="ChEBI" id="CHEBI:15378"/>
        <dbReference type="ChEBI" id="CHEBI:57540"/>
        <dbReference type="ChEBI" id="CHEBI:57945"/>
        <dbReference type="ChEBI" id="CHEBI:132124"/>
        <dbReference type="ChEBI" id="CHEBI:134225"/>
    </reaction>
</comment>
<organism evidence="8 9">
    <name type="scientific">Flagellimonas spongiicola</name>
    <dbReference type="NCBI Taxonomy" id="2942208"/>
    <lineage>
        <taxon>Bacteria</taxon>
        <taxon>Pseudomonadati</taxon>
        <taxon>Bacteroidota</taxon>
        <taxon>Flavobacteriia</taxon>
        <taxon>Flavobacteriales</taxon>
        <taxon>Flavobacteriaceae</taxon>
        <taxon>Flagellimonas</taxon>
    </lineage>
</organism>
<dbReference type="InterPro" id="IPR023048">
    <property type="entry name" value="NADH:quinone_OxRdtase_FMN_depd"/>
</dbReference>
<feature type="binding site" evidence="6">
    <location>
        <position position="10"/>
    </location>
    <ligand>
        <name>FMN</name>
        <dbReference type="ChEBI" id="CHEBI:58210"/>
    </ligand>
</feature>
<evidence type="ECO:0000256" key="6">
    <source>
        <dbReference type="HAMAP-Rule" id="MF_01216"/>
    </source>
</evidence>
<comment type="subunit">
    <text evidence="6">Homodimer.</text>
</comment>
<dbReference type="EC" id="1.6.5.-" evidence="6"/>
<dbReference type="EC" id="1.7.1.17" evidence="6"/>
<evidence type="ECO:0000256" key="3">
    <source>
        <dbReference type="ARBA" id="ARBA00023002"/>
    </source>
</evidence>
<comment type="caution">
    <text evidence="8">The sequence shown here is derived from an EMBL/GenBank/DDBJ whole genome shotgun (WGS) entry which is preliminary data.</text>
</comment>
<evidence type="ECO:0000313" key="9">
    <source>
        <dbReference type="Proteomes" id="UP001203607"/>
    </source>
</evidence>
<dbReference type="Pfam" id="PF02525">
    <property type="entry name" value="Flavodoxin_2"/>
    <property type="match status" value="1"/>
</dbReference>
<gene>
    <name evidence="6" type="primary">azoR</name>
    <name evidence="8" type="ORF">M3P19_16540</name>
</gene>
<keyword evidence="1 6" id="KW-0285">Flavoprotein</keyword>
<proteinExistence type="inferred from homology"/>
<comment type="function">
    <text evidence="6">Also exhibits azoreductase activity. Catalyzes the reductive cleavage of the azo bond in aromatic azo compounds to the corresponding amines.</text>
</comment>
<keyword evidence="2 6" id="KW-0288">FMN</keyword>
<reference evidence="8 9" key="1">
    <citation type="submission" date="2022-05" db="EMBL/GenBank/DDBJ databases">
        <authorList>
            <person name="Park J.-S."/>
        </authorList>
    </citation>
    <scope>NUCLEOTIDE SEQUENCE [LARGE SCALE GENOMIC DNA]</scope>
    <source>
        <strain evidence="8 9">2012CJ35-5</strain>
    </source>
</reference>
<keyword evidence="9" id="KW-1185">Reference proteome</keyword>
<evidence type="ECO:0000256" key="1">
    <source>
        <dbReference type="ARBA" id="ARBA00022630"/>
    </source>
</evidence>
<protein>
    <recommendedName>
        <fullName evidence="6">FMN dependent NADH:quinone oxidoreductase</fullName>
        <ecNumber evidence="6">1.6.5.-</ecNumber>
    </recommendedName>
    <alternativeName>
        <fullName evidence="6">Azo-dye reductase</fullName>
    </alternativeName>
    <alternativeName>
        <fullName evidence="6">FMN-dependent NADH-azo compound oxidoreductase</fullName>
    </alternativeName>
    <alternativeName>
        <fullName evidence="6">FMN-dependent NADH-azoreductase</fullName>
        <ecNumber evidence="6">1.7.1.17</ecNumber>
    </alternativeName>
</protein>
<dbReference type="PANTHER" id="PTHR43741">
    <property type="entry name" value="FMN-DEPENDENT NADH-AZOREDUCTASE 1"/>
    <property type="match status" value="1"/>
</dbReference>
<evidence type="ECO:0000259" key="7">
    <source>
        <dbReference type="Pfam" id="PF02525"/>
    </source>
</evidence>
<dbReference type="InterPro" id="IPR003680">
    <property type="entry name" value="Flavodoxin_fold"/>
</dbReference>
<dbReference type="SUPFAM" id="SSF52218">
    <property type="entry name" value="Flavoproteins"/>
    <property type="match status" value="1"/>
</dbReference>
<dbReference type="InterPro" id="IPR050104">
    <property type="entry name" value="FMN-dep_NADH:Q_OxRdtase_AzoR1"/>
</dbReference>
<feature type="binding site" evidence="6">
    <location>
        <begin position="16"/>
        <end position="18"/>
    </location>
    <ligand>
        <name>FMN</name>
        <dbReference type="ChEBI" id="CHEBI:58210"/>
    </ligand>
</feature>
<evidence type="ECO:0000313" key="8">
    <source>
        <dbReference type="EMBL" id="MCL6275624.1"/>
    </source>
</evidence>
<dbReference type="InterPro" id="IPR029039">
    <property type="entry name" value="Flavoprotein-like_sf"/>
</dbReference>
<dbReference type="HAMAP" id="MF_01216">
    <property type="entry name" value="Azoreductase_type1"/>
    <property type="match status" value="1"/>
</dbReference>
<keyword evidence="3 6" id="KW-0560">Oxidoreductase</keyword>
<comment type="cofactor">
    <cofactor evidence="6">
        <name>FMN</name>
        <dbReference type="ChEBI" id="CHEBI:58210"/>
    </cofactor>
    <text evidence="6">Binds 1 FMN per subunit.</text>
</comment>
<dbReference type="EMBL" id="JAMFMA010000005">
    <property type="protein sequence ID" value="MCL6275624.1"/>
    <property type="molecule type" value="Genomic_DNA"/>
</dbReference>
<sequence>MKTLLRIDSSARTQGSHSRELADYFVTEWLKKNPDGNVIQRDLASMELPHMQNNLIEAFHMEVDDMDDKHKRAIQLSDELVTELKSVDEVIISSPLYNLNIPSPLKAYLDHVVRVGHTFRVGENGYEGLLNDKPAYLITTKGEVYKGTPMEPLDFQQPYLETIFGFMGMKMYGKYYLEGTSKTEVLEPNRQQLKQQMELTLKN</sequence>